<protein>
    <submittedName>
        <fullName evidence="8">Uncharacterized protein</fullName>
    </submittedName>
</protein>
<evidence type="ECO:0000256" key="4">
    <source>
        <dbReference type="ARBA" id="ARBA00023172"/>
    </source>
</evidence>
<dbReference type="Gene3D" id="1.10.150.130">
    <property type="match status" value="1"/>
</dbReference>
<name>A0A3D3R828_9PLAN</name>
<dbReference type="PANTHER" id="PTHR30349:SF41">
    <property type="entry name" value="INTEGRASE_RECOMBINASE PROTEIN MJ0367-RELATED"/>
    <property type="match status" value="1"/>
</dbReference>
<dbReference type="InterPro" id="IPR010998">
    <property type="entry name" value="Integrase_recombinase_N"/>
</dbReference>
<reference evidence="8 9" key="1">
    <citation type="journal article" date="2018" name="Nat. Biotechnol.">
        <title>A standardized bacterial taxonomy based on genome phylogeny substantially revises the tree of life.</title>
        <authorList>
            <person name="Parks D.H."/>
            <person name="Chuvochina M."/>
            <person name="Waite D.W."/>
            <person name="Rinke C."/>
            <person name="Skarshewski A."/>
            <person name="Chaumeil P.A."/>
            <person name="Hugenholtz P."/>
        </authorList>
    </citation>
    <scope>NUCLEOTIDE SEQUENCE [LARGE SCALE GENOMIC DNA]</scope>
    <source>
        <strain evidence="8">UBA9375</strain>
    </source>
</reference>
<evidence type="ECO:0000256" key="1">
    <source>
        <dbReference type="ARBA" id="ARBA00008857"/>
    </source>
</evidence>
<dbReference type="PROSITE" id="PS51900">
    <property type="entry name" value="CB"/>
    <property type="match status" value="1"/>
</dbReference>
<dbReference type="PANTHER" id="PTHR30349">
    <property type="entry name" value="PHAGE INTEGRASE-RELATED"/>
    <property type="match status" value="1"/>
</dbReference>
<dbReference type="GO" id="GO:0015074">
    <property type="term" value="P:DNA integration"/>
    <property type="evidence" value="ECO:0007669"/>
    <property type="project" value="UniProtKB-KW"/>
</dbReference>
<dbReference type="CDD" id="cd00796">
    <property type="entry name" value="INT_Rci_Hp1_C"/>
    <property type="match status" value="1"/>
</dbReference>
<dbReference type="Pfam" id="PF13102">
    <property type="entry name" value="Phage_int_SAM_5"/>
    <property type="match status" value="1"/>
</dbReference>
<keyword evidence="3 5" id="KW-0238">DNA-binding</keyword>
<dbReference type="GO" id="GO:0006310">
    <property type="term" value="P:DNA recombination"/>
    <property type="evidence" value="ECO:0007669"/>
    <property type="project" value="UniProtKB-KW"/>
</dbReference>
<dbReference type="EMBL" id="DQAY01000115">
    <property type="protein sequence ID" value="HCO24993.1"/>
    <property type="molecule type" value="Genomic_DNA"/>
</dbReference>
<dbReference type="GO" id="GO:0003677">
    <property type="term" value="F:DNA binding"/>
    <property type="evidence" value="ECO:0007669"/>
    <property type="project" value="UniProtKB-UniRule"/>
</dbReference>
<keyword evidence="2" id="KW-0229">DNA integration</keyword>
<sequence>MSRKRKNKNVKAQFFAWLISQRGKIYQADGRSNIIDVGRHSLGTSIYQEAIEAVYELDRIKAVEHGLLDKNEKDKNEKRTLPLLEGRQHYEADISSSLLTGGIRQSSQKRYKAVLDKFIKFCEIEQVSNWEQVDAKLLKRYSAYLENKEYAWRTICLELNTIKQVVTWLIKEEFLPDGKAIDLSLPKAQGTSTYCWKREEVAAMVNYCRKTKALHWLGNVIICLACTGLRISELASLQWSDIDLNEGMLRLTDETMVKKKSKAAKRTTKSGYNRSFPIHSDLVKLFDEMPIRSGKVFRGPRGGQLKPDTVRVILIRDVITPLTKTFPQGEDETGFADGRPHSFRHYFCSTCANSGVPENMVMRWLGHRSSEMVQHYYHLHDAEAKQRMGKLNFTGISMDVPSKDV</sequence>
<proteinExistence type="inferred from homology"/>
<comment type="caution">
    <text evidence="8">The sequence shown here is derived from an EMBL/GenBank/DDBJ whole genome shotgun (WGS) entry which is preliminary data.</text>
</comment>
<evidence type="ECO:0000256" key="3">
    <source>
        <dbReference type="ARBA" id="ARBA00023125"/>
    </source>
</evidence>
<comment type="similarity">
    <text evidence="1">Belongs to the 'phage' integrase family.</text>
</comment>
<feature type="domain" description="Core-binding (CB)" evidence="7">
    <location>
        <begin position="81"/>
        <end position="170"/>
    </location>
</feature>
<dbReference type="Proteomes" id="UP000263642">
    <property type="component" value="Unassembled WGS sequence"/>
</dbReference>
<dbReference type="SUPFAM" id="SSF56349">
    <property type="entry name" value="DNA breaking-rejoining enzymes"/>
    <property type="match status" value="1"/>
</dbReference>
<dbReference type="InterPro" id="IPR011010">
    <property type="entry name" value="DNA_brk_join_enz"/>
</dbReference>
<organism evidence="8 9">
    <name type="scientific">Gimesia maris</name>
    <dbReference type="NCBI Taxonomy" id="122"/>
    <lineage>
        <taxon>Bacteria</taxon>
        <taxon>Pseudomonadati</taxon>
        <taxon>Planctomycetota</taxon>
        <taxon>Planctomycetia</taxon>
        <taxon>Planctomycetales</taxon>
        <taxon>Planctomycetaceae</taxon>
        <taxon>Gimesia</taxon>
    </lineage>
</organism>
<evidence type="ECO:0000259" key="7">
    <source>
        <dbReference type="PROSITE" id="PS51900"/>
    </source>
</evidence>
<evidence type="ECO:0000256" key="2">
    <source>
        <dbReference type="ARBA" id="ARBA00022908"/>
    </source>
</evidence>
<evidence type="ECO:0000256" key="5">
    <source>
        <dbReference type="PROSITE-ProRule" id="PRU01248"/>
    </source>
</evidence>
<accession>A0A3D3R828</accession>
<evidence type="ECO:0000313" key="8">
    <source>
        <dbReference type="EMBL" id="HCO24993.1"/>
    </source>
</evidence>
<dbReference type="InterPro" id="IPR013762">
    <property type="entry name" value="Integrase-like_cat_sf"/>
</dbReference>
<keyword evidence="4" id="KW-0233">DNA recombination</keyword>
<dbReference type="PROSITE" id="PS51898">
    <property type="entry name" value="TYR_RECOMBINASE"/>
    <property type="match status" value="1"/>
</dbReference>
<evidence type="ECO:0000313" key="9">
    <source>
        <dbReference type="Proteomes" id="UP000263642"/>
    </source>
</evidence>
<dbReference type="InterPro" id="IPR025269">
    <property type="entry name" value="SAM-like_dom"/>
</dbReference>
<dbReference type="InterPro" id="IPR044068">
    <property type="entry name" value="CB"/>
</dbReference>
<dbReference type="RefSeq" id="WP_278443810.1">
    <property type="nucleotide sequence ID" value="NZ_CAXBMG010000053.1"/>
</dbReference>
<dbReference type="AlphaFoldDB" id="A0A3D3R828"/>
<evidence type="ECO:0000259" key="6">
    <source>
        <dbReference type="PROSITE" id="PS51898"/>
    </source>
</evidence>
<dbReference type="InterPro" id="IPR002104">
    <property type="entry name" value="Integrase_catalytic"/>
</dbReference>
<feature type="domain" description="Tyr recombinase" evidence="6">
    <location>
        <begin position="191"/>
        <end position="393"/>
    </location>
</feature>
<dbReference type="InterPro" id="IPR050090">
    <property type="entry name" value="Tyrosine_recombinase_XerCD"/>
</dbReference>
<dbReference type="Gene3D" id="1.10.443.10">
    <property type="entry name" value="Intergrase catalytic core"/>
    <property type="match status" value="1"/>
</dbReference>
<dbReference type="Pfam" id="PF00589">
    <property type="entry name" value="Phage_integrase"/>
    <property type="match status" value="1"/>
</dbReference>
<gene>
    <name evidence="8" type="ORF">DIT97_18935</name>
</gene>